<dbReference type="InterPro" id="IPR049468">
    <property type="entry name" value="Restrct_endonuc-II-like_dom"/>
</dbReference>
<feature type="domain" description="Restriction endonuclease type II-like" evidence="2">
    <location>
        <begin position="206"/>
        <end position="282"/>
    </location>
</feature>
<gene>
    <name evidence="3" type="ORF">FOH10_00790</name>
</gene>
<protein>
    <submittedName>
        <fullName evidence="3">DUF559 domain-containing protein</fullName>
    </submittedName>
</protein>
<evidence type="ECO:0000259" key="1">
    <source>
        <dbReference type="Pfam" id="PF09407"/>
    </source>
</evidence>
<dbReference type="Gene3D" id="3.40.960.10">
    <property type="entry name" value="VSR Endonuclease"/>
    <property type="match status" value="1"/>
</dbReference>
<dbReference type="Pfam" id="PF18741">
    <property type="entry name" value="MTES_1575"/>
    <property type="match status" value="1"/>
</dbReference>
<organism evidence="3 4">
    <name type="scientific">Nocardia otitidiscaviarum</name>
    <dbReference type="NCBI Taxonomy" id="1823"/>
    <lineage>
        <taxon>Bacteria</taxon>
        <taxon>Bacillati</taxon>
        <taxon>Actinomycetota</taxon>
        <taxon>Actinomycetes</taxon>
        <taxon>Mycobacteriales</taxon>
        <taxon>Nocardiaceae</taxon>
        <taxon>Nocardia</taxon>
    </lineage>
</organism>
<evidence type="ECO:0000313" key="3">
    <source>
        <dbReference type="EMBL" id="QDP77493.1"/>
    </source>
</evidence>
<proteinExistence type="predicted"/>
<reference evidence="3 4" key="1">
    <citation type="submission" date="2019-07" db="EMBL/GenBank/DDBJ databases">
        <title>Complete Genome Sequence and Methylome Analysis of Nocardia otitidis-caviarum NEB252.</title>
        <authorList>
            <person name="Fomenkov A."/>
            <person name="Anton B.P."/>
            <person name="Vincze T."/>
            <person name="Roberts R.J."/>
        </authorList>
    </citation>
    <scope>NUCLEOTIDE SEQUENCE [LARGE SCALE GENOMIC DNA]</scope>
    <source>
        <strain evidence="3 4">NEB252</strain>
    </source>
</reference>
<name>A0A516NF07_9NOCA</name>
<evidence type="ECO:0000259" key="2">
    <source>
        <dbReference type="Pfam" id="PF18741"/>
    </source>
</evidence>
<dbReference type="Proteomes" id="UP000317039">
    <property type="component" value="Chromosome"/>
</dbReference>
<dbReference type="AlphaFoldDB" id="A0A516NF07"/>
<dbReference type="Pfam" id="PF09407">
    <property type="entry name" value="AbiEi_1"/>
    <property type="match status" value="1"/>
</dbReference>
<dbReference type="InterPro" id="IPR018547">
    <property type="entry name" value="AbiEi_C"/>
</dbReference>
<feature type="domain" description="AbiEi antitoxin C-terminal" evidence="1">
    <location>
        <begin position="46"/>
        <end position="173"/>
    </location>
</feature>
<dbReference type="SUPFAM" id="SSF52980">
    <property type="entry name" value="Restriction endonuclease-like"/>
    <property type="match status" value="1"/>
</dbReference>
<dbReference type="InterPro" id="IPR011335">
    <property type="entry name" value="Restrct_endonuc-II-like"/>
</dbReference>
<dbReference type="GeneID" id="80330939"/>
<dbReference type="KEGG" id="nod:FOH10_00790"/>
<accession>A0A516NF07</accession>
<dbReference type="EMBL" id="CP041695">
    <property type="protein sequence ID" value="QDP77493.1"/>
    <property type="molecule type" value="Genomic_DNA"/>
</dbReference>
<sequence length="288" mass="31604">MGVLEGPFPGAWARAAGVVTRWELRHDFVRVFPDVYLRRGVVLDAAGIARAAAHWAKGSAVVVGCSAAALHGTRWLEPTRPAELARPEHAKPPPGIHVTRMTLAAHECCDVDGFRVTTPARTAFDIGRRLPREQALPIVDALCAATGLQPSEIATTARCHPGARGVRRLADLIPLVDGGAESPPESHTRLLLIDHGLPAPTTQLVVRDHYGTFVARLDMGWKQWRVGVEYDGVQHWTDPAQRTKDIDRTAILESLGWRIVRVNATLLHRRPHTILDRVHAALRTQGFS</sequence>
<dbReference type="RefSeq" id="WP_143979235.1">
    <property type="nucleotide sequence ID" value="NZ_CP041695.1"/>
</dbReference>
<evidence type="ECO:0000313" key="4">
    <source>
        <dbReference type="Proteomes" id="UP000317039"/>
    </source>
</evidence>